<dbReference type="InterPro" id="IPR011990">
    <property type="entry name" value="TPR-like_helical_dom_sf"/>
</dbReference>
<comment type="subcellular location">
    <subcellularLocation>
        <location evidence="1">Cell envelope</location>
    </subcellularLocation>
</comment>
<dbReference type="SUPFAM" id="SSF48452">
    <property type="entry name" value="TPR-like"/>
    <property type="match status" value="1"/>
</dbReference>
<keyword evidence="4" id="KW-0676">Redox-active center</keyword>
<sequence>MEFSLKYRCSLPIPALALLFMAMSPRVSHGQAPVVGVAGNKLREAMSQQDPAQKLRLFREAEPLFSDPVSKYSVLYPNLIDAYLGVDDLSDAAKAVDEMAKASVPAVTESDSRLRLATAFLNKKQYDSAMQQLNSTVALLKSDAKAAPTSKIQQSLVTALAIQGEALVEMGFAQKALAALQESEELRRSRHLDPSASTARNIARCYAALGKEGDALESFGEAYSLAAHRVSATQKHIDVVGPTASAGFTQELTEQQTLVTRIREEARPVYGSRDGQTPFGKFLNEKLDAFDKALIADAMNKAKSNKPAPDFSLTSVSGSKTKLSELRGKVVLLNFWDTTCKPCRAEYPHLQKIQDEFKNQGLTVLMINLDEDTTKVRPFAEKYGFAARVLLKDDTIQRAYGIGAIPHTVIVDGSGTIRFNEVGFTLDTPEVFRAEVRSLLPKAQ</sequence>
<protein>
    <submittedName>
        <fullName evidence="6">Peroxiredoxin</fullName>
    </submittedName>
</protein>
<dbReference type="Pfam" id="PF00578">
    <property type="entry name" value="AhpC-TSA"/>
    <property type="match status" value="1"/>
</dbReference>
<accession>A0A428MGF7</accession>
<dbReference type="InterPro" id="IPR000866">
    <property type="entry name" value="AhpC/TSA"/>
</dbReference>
<keyword evidence="2" id="KW-0201">Cytochrome c-type biogenesis</keyword>
<dbReference type="InterPro" id="IPR013766">
    <property type="entry name" value="Thioredoxin_domain"/>
</dbReference>
<dbReference type="AlphaFoldDB" id="A0A428MGF7"/>
<dbReference type="PANTHER" id="PTHR42852">
    <property type="entry name" value="THIOL:DISULFIDE INTERCHANGE PROTEIN DSBE"/>
    <property type="match status" value="1"/>
</dbReference>
<dbReference type="SUPFAM" id="SSF52833">
    <property type="entry name" value="Thioredoxin-like"/>
    <property type="match status" value="1"/>
</dbReference>
<keyword evidence="7" id="KW-1185">Reference proteome</keyword>
<dbReference type="RefSeq" id="WP_125484489.1">
    <property type="nucleotide sequence ID" value="NZ_RSDW01000001.1"/>
</dbReference>
<evidence type="ECO:0000313" key="6">
    <source>
        <dbReference type="EMBL" id="RSL15783.1"/>
    </source>
</evidence>
<gene>
    <name evidence="6" type="ORF">EDE15_1286</name>
</gene>
<dbReference type="GO" id="GO:0016491">
    <property type="term" value="F:oxidoreductase activity"/>
    <property type="evidence" value="ECO:0007669"/>
    <property type="project" value="InterPro"/>
</dbReference>
<dbReference type="Proteomes" id="UP000269669">
    <property type="component" value="Unassembled WGS sequence"/>
</dbReference>
<dbReference type="GO" id="GO:0006950">
    <property type="term" value="P:response to stress"/>
    <property type="evidence" value="ECO:0007669"/>
    <property type="project" value="UniProtKB-ARBA"/>
</dbReference>
<dbReference type="PROSITE" id="PS51352">
    <property type="entry name" value="THIOREDOXIN_2"/>
    <property type="match status" value="1"/>
</dbReference>
<evidence type="ECO:0000256" key="1">
    <source>
        <dbReference type="ARBA" id="ARBA00004196"/>
    </source>
</evidence>
<dbReference type="Gene3D" id="3.40.30.10">
    <property type="entry name" value="Glutaredoxin"/>
    <property type="match status" value="1"/>
</dbReference>
<dbReference type="GO" id="GO:0030313">
    <property type="term" value="C:cell envelope"/>
    <property type="evidence" value="ECO:0007669"/>
    <property type="project" value="UniProtKB-SubCell"/>
</dbReference>
<reference evidence="6 7" key="1">
    <citation type="submission" date="2018-12" db="EMBL/GenBank/DDBJ databases">
        <title>Sequencing of bacterial isolates from soil warming experiment in Harvard Forest, Massachusetts, USA.</title>
        <authorList>
            <person name="Deangelis K."/>
        </authorList>
    </citation>
    <scope>NUCLEOTIDE SEQUENCE [LARGE SCALE GENOMIC DNA]</scope>
    <source>
        <strain evidence="6 7">EB153</strain>
    </source>
</reference>
<comment type="caution">
    <text evidence="6">The sequence shown here is derived from an EMBL/GenBank/DDBJ whole genome shotgun (WGS) entry which is preliminary data.</text>
</comment>
<dbReference type="Gene3D" id="1.25.40.10">
    <property type="entry name" value="Tetratricopeptide repeat domain"/>
    <property type="match status" value="1"/>
</dbReference>
<feature type="domain" description="Thioredoxin" evidence="5">
    <location>
        <begin position="302"/>
        <end position="441"/>
    </location>
</feature>
<evidence type="ECO:0000313" key="7">
    <source>
        <dbReference type="Proteomes" id="UP000269669"/>
    </source>
</evidence>
<organism evidence="6 7">
    <name type="scientific">Edaphobacter aggregans</name>
    <dbReference type="NCBI Taxonomy" id="570835"/>
    <lineage>
        <taxon>Bacteria</taxon>
        <taxon>Pseudomonadati</taxon>
        <taxon>Acidobacteriota</taxon>
        <taxon>Terriglobia</taxon>
        <taxon>Terriglobales</taxon>
        <taxon>Acidobacteriaceae</taxon>
        <taxon>Edaphobacter</taxon>
    </lineage>
</organism>
<evidence type="ECO:0000256" key="2">
    <source>
        <dbReference type="ARBA" id="ARBA00022748"/>
    </source>
</evidence>
<dbReference type="CDD" id="cd02966">
    <property type="entry name" value="TlpA_like_family"/>
    <property type="match status" value="1"/>
</dbReference>
<evidence type="ECO:0000256" key="4">
    <source>
        <dbReference type="ARBA" id="ARBA00023284"/>
    </source>
</evidence>
<dbReference type="GO" id="GO:0017004">
    <property type="term" value="P:cytochrome complex assembly"/>
    <property type="evidence" value="ECO:0007669"/>
    <property type="project" value="UniProtKB-KW"/>
</dbReference>
<proteinExistence type="predicted"/>
<dbReference type="OrthoDB" id="127854at2"/>
<dbReference type="InterPro" id="IPR036249">
    <property type="entry name" value="Thioredoxin-like_sf"/>
</dbReference>
<keyword evidence="3" id="KW-1015">Disulfide bond</keyword>
<evidence type="ECO:0000256" key="3">
    <source>
        <dbReference type="ARBA" id="ARBA00023157"/>
    </source>
</evidence>
<evidence type="ECO:0000259" key="5">
    <source>
        <dbReference type="PROSITE" id="PS51352"/>
    </source>
</evidence>
<dbReference type="EMBL" id="RSDW01000001">
    <property type="protein sequence ID" value="RSL15783.1"/>
    <property type="molecule type" value="Genomic_DNA"/>
</dbReference>
<dbReference type="InterPro" id="IPR050553">
    <property type="entry name" value="Thioredoxin_ResA/DsbE_sf"/>
</dbReference>
<dbReference type="PANTHER" id="PTHR42852:SF6">
    <property type="entry name" value="THIOL:DISULFIDE INTERCHANGE PROTEIN DSBE"/>
    <property type="match status" value="1"/>
</dbReference>
<name>A0A428MGF7_9BACT</name>
<dbReference type="GO" id="GO:0016209">
    <property type="term" value="F:antioxidant activity"/>
    <property type="evidence" value="ECO:0007669"/>
    <property type="project" value="InterPro"/>
</dbReference>